<dbReference type="InterPro" id="IPR046521">
    <property type="entry name" value="DUF6698"/>
</dbReference>
<dbReference type="EMBL" id="KV417601">
    <property type="protein sequence ID" value="KZP15760.1"/>
    <property type="molecule type" value="Genomic_DNA"/>
</dbReference>
<keyword evidence="3" id="KW-1185">Reference proteome</keyword>
<accession>A0A166EH41</accession>
<dbReference type="OrthoDB" id="2662502at2759"/>
<protein>
    <submittedName>
        <fullName evidence="2">Uncharacterized protein</fullName>
    </submittedName>
</protein>
<sequence>MSSVNYTQLCPFHSIILVQLRKGADNARGDDTGKLKAAVVLWVDIMVGPSIPPLRTDSKVERGLDNDNTGRLLCPGEYSWDDLSKIRDGDGDYLVTAQSWPNFMYQGYVCDIDDAEEGLFKSPILIKAFKYLFTSPSSASEVTSNPQDSHRPTKRARTQTTSTRSNVAALIGMDKVTPRAIAYVAVQLRFALSSGTAWRPVDIDFSHIEFYTAIIDFFEATPGPLAQAKADELLAWWNK</sequence>
<evidence type="ECO:0000313" key="2">
    <source>
        <dbReference type="EMBL" id="KZP15760.1"/>
    </source>
</evidence>
<dbReference type="Pfam" id="PF20414">
    <property type="entry name" value="DUF6698"/>
    <property type="match status" value="1"/>
</dbReference>
<proteinExistence type="predicted"/>
<reference evidence="2 3" key="1">
    <citation type="journal article" date="2016" name="Mol. Biol. Evol.">
        <title>Comparative Genomics of Early-Diverging Mushroom-Forming Fungi Provides Insights into the Origins of Lignocellulose Decay Capabilities.</title>
        <authorList>
            <person name="Nagy L.G."/>
            <person name="Riley R."/>
            <person name="Tritt A."/>
            <person name="Adam C."/>
            <person name="Daum C."/>
            <person name="Floudas D."/>
            <person name="Sun H."/>
            <person name="Yadav J.S."/>
            <person name="Pangilinan J."/>
            <person name="Larsson K.H."/>
            <person name="Matsuura K."/>
            <person name="Barry K."/>
            <person name="Labutti K."/>
            <person name="Kuo R."/>
            <person name="Ohm R.A."/>
            <person name="Bhattacharya S.S."/>
            <person name="Shirouzu T."/>
            <person name="Yoshinaga Y."/>
            <person name="Martin F.M."/>
            <person name="Grigoriev I.V."/>
            <person name="Hibbett D.S."/>
        </authorList>
    </citation>
    <scope>NUCLEOTIDE SEQUENCE [LARGE SCALE GENOMIC DNA]</scope>
    <source>
        <strain evidence="2 3">CBS 109695</strain>
    </source>
</reference>
<feature type="compositionally biased region" description="Polar residues" evidence="1">
    <location>
        <begin position="138"/>
        <end position="147"/>
    </location>
</feature>
<dbReference type="Proteomes" id="UP000076532">
    <property type="component" value="Unassembled WGS sequence"/>
</dbReference>
<dbReference type="AlphaFoldDB" id="A0A166EH41"/>
<feature type="region of interest" description="Disordered" evidence="1">
    <location>
        <begin position="138"/>
        <end position="162"/>
    </location>
</feature>
<evidence type="ECO:0000256" key="1">
    <source>
        <dbReference type="SAM" id="MobiDB-lite"/>
    </source>
</evidence>
<name>A0A166EH41_9AGAM</name>
<organism evidence="2 3">
    <name type="scientific">Athelia psychrophila</name>
    <dbReference type="NCBI Taxonomy" id="1759441"/>
    <lineage>
        <taxon>Eukaryota</taxon>
        <taxon>Fungi</taxon>
        <taxon>Dikarya</taxon>
        <taxon>Basidiomycota</taxon>
        <taxon>Agaricomycotina</taxon>
        <taxon>Agaricomycetes</taxon>
        <taxon>Agaricomycetidae</taxon>
        <taxon>Atheliales</taxon>
        <taxon>Atheliaceae</taxon>
        <taxon>Athelia</taxon>
    </lineage>
</organism>
<gene>
    <name evidence="2" type="ORF">FIBSPDRAFT_749696</name>
</gene>
<evidence type="ECO:0000313" key="3">
    <source>
        <dbReference type="Proteomes" id="UP000076532"/>
    </source>
</evidence>
<dbReference type="STRING" id="436010.A0A166EH41"/>